<keyword evidence="11" id="KW-0156">Chromatin regulator</keyword>
<evidence type="ECO:0000256" key="11">
    <source>
        <dbReference type="ARBA" id="ARBA00022853"/>
    </source>
</evidence>
<dbReference type="GO" id="GO:0051301">
    <property type="term" value="P:cell division"/>
    <property type="evidence" value="ECO:0007669"/>
    <property type="project" value="UniProtKB-KW"/>
</dbReference>
<keyword evidence="13" id="KW-0539">Nucleus</keyword>
<evidence type="ECO:0000256" key="6">
    <source>
        <dbReference type="ARBA" id="ARBA00022703"/>
    </source>
</evidence>
<evidence type="ECO:0000256" key="2">
    <source>
        <dbReference type="ARBA" id="ARBA00004496"/>
    </source>
</evidence>
<organism evidence="19 20">
    <name type="scientific">Anaeramoeba ignava</name>
    <name type="common">Anaerobic marine amoeba</name>
    <dbReference type="NCBI Taxonomy" id="1746090"/>
    <lineage>
        <taxon>Eukaryota</taxon>
        <taxon>Metamonada</taxon>
        <taxon>Anaeramoebidae</taxon>
        <taxon>Anaeramoeba</taxon>
    </lineage>
</organism>
<dbReference type="PANTHER" id="PTHR15189">
    <property type="entry name" value="BRISC AND BRCA1-A COMPLEX MEMBER 2"/>
    <property type="match status" value="1"/>
</dbReference>
<dbReference type="Pfam" id="PF06113">
    <property type="entry name" value="BRE"/>
    <property type="match status" value="2"/>
</dbReference>
<evidence type="ECO:0000256" key="15">
    <source>
        <dbReference type="ARBA" id="ARBA00025766"/>
    </source>
</evidence>
<keyword evidence="20" id="KW-1185">Reference proteome</keyword>
<comment type="caution">
    <text evidence="19">The sequence shown here is derived from an EMBL/GenBank/DDBJ whole genome shotgun (WGS) entry which is preliminary data.</text>
</comment>
<evidence type="ECO:0000256" key="7">
    <source>
        <dbReference type="ARBA" id="ARBA00022737"/>
    </source>
</evidence>
<dbReference type="GO" id="GO:0005737">
    <property type="term" value="C:cytoplasm"/>
    <property type="evidence" value="ECO:0007669"/>
    <property type="project" value="UniProtKB-SubCell"/>
</dbReference>
<evidence type="ECO:0000256" key="9">
    <source>
        <dbReference type="ARBA" id="ARBA00022776"/>
    </source>
</evidence>
<feature type="region of interest" description="Disordered" evidence="18">
    <location>
        <begin position="404"/>
        <end position="445"/>
    </location>
</feature>
<dbReference type="OMA" id="AGSTWRH"/>
<evidence type="ECO:0000313" key="20">
    <source>
        <dbReference type="Proteomes" id="UP001149090"/>
    </source>
</evidence>
<keyword evidence="6" id="KW-0053">Apoptosis</keyword>
<sequence>MKKKKKKEKTNEKINEKEISVEKNQINELHLHPNSTLFNQHLSSLENCVSQRVLEPTMLIPMIQKISQFNLQSETVQFIPKNFRKASHKSPFATRFTIDVLYCFSNFSWEVLFNGNNVLEAPDVILPINQEMIIDFSKITSYQSWKSENPECLLNLLQEILSLWKIGQKKFFGKLPPRLKFEYETFENNQEVEYFFDSESKQAIFKLKIVNEFFDGNSILFSFREPFALPEIRVYDKKNNQMMNQNLPKWTEETCIAEYVANFIEKATFKNKIMSNSKEFRRVVLDLFVKQFGIPIEYDSNQFFKIGFLLLVKKKTPIIIYIELPSSFPFDKPFIQIQSVSYFRTQGTTFITDLKKFPFSADYEPQEMVDLISSYLRESGINLHNQILESDKKKLEQLKEQEKRYEQLKKEQQQQQQQMEDDQQDNSGGFSSFFFPKAFYRSNQN</sequence>
<dbReference type="InterPro" id="IPR010358">
    <property type="entry name" value="BRE"/>
</dbReference>
<reference evidence="19" key="1">
    <citation type="submission" date="2022-10" db="EMBL/GenBank/DDBJ databases">
        <title>Novel sulphate-reducing endosymbionts in the free-living metamonad Anaeramoeba.</title>
        <authorList>
            <person name="Jerlstrom-Hultqvist J."/>
            <person name="Cepicka I."/>
            <person name="Gallot-Lavallee L."/>
            <person name="Salas-Leiva D."/>
            <person name="Curtis B.A."/>
            <person name="Zahonova K."/>
            <person name="Pipaliya S."/>
            <person name="Dacks J."/>
            <person name="Roger A.J."/>
        </authorList>
    </citation>
    <scope>NUCLEOTIDE SEQUENCE</scope>
    <source>
        <strain evidence="19">BMAN</strain>
    </source>
</reference>
<dbReference type="GO" id="GO:0006302">
    <property type="term" value="P:double-strand break repair"/>
    <property type="evidence" value="ECO:0007669"/>
    <property type="project" value="TreeGrafter"/>
</dbReference>
<keyword evidence="9" id="KW-0498">Mitosis</keyword>
<keyword evidence="5" id="KW-0132">Cell division</keyword>
<keyword evidence="7" id="KW-0677">Repeat</keyword>
<evidence type="ECO:0000256" key="14">
    <source>
        <dbReference type="ARBA" id="ARBA00023306"/>
    </source>
</evidence>
<name>A0A9Q0LXL4_ANAIG</name>
<keyword evidence="8" id="KW-0227">DNA damage</keyword>
<protein>
    <recommendedName>
        <fullName evidence="3">BRISC and BRCA1-A complex member 2</fullName>
    </recommendedName>
    <alternativeName>
        <fullName evidence="16">BRCA1-A complex subunit BRE</fullName>
    </alternativeName>
    <alternativeName>
        <fullName evidence="17">BRCA1/BRCA2-containing complex subunit 45</fullName>
    </alternativeName>
</protein>
<evidence type="ECO:0000256" key="16">
    <source>
        <dbReference type="ARBA" id="ARBA00032491"/>
    </source>
</evidence>
<evidence type="ECO:0000313" key="19">
    <source>
        <dbReference type="EMBL" id="KAJ5079740.1"/>
    </source>
</evidence>
<dbReference type="GO" id="GO:0070552">
    <property type="term" value="C:BRISC complex"/>
    <property type="evidence" value="ECO:0007669"/>
    <property type="project" value="InterPro"/>
</dbReference>
<dbReference type="EMBL" id="JAPDFW010000022">
    <property type="protein sequence ID" value="KAJ5079740.1"/>
    <property type="molecule type" value="Genomic_DNA"/>
</dbReference>
<keyword evidence="10" id="KW-0833">Ubl conjugation pathway</keyword>
<keyword evidence="4" id="KW-0963">Cytoplasm</keyword>
<evidence type="ECO:0000256" key="18">
    <source>
        <dbReference type="SAM" id="MobiDB-lite"/>
    </source>
</evidence>
<evidence type="ECO:0000256" key="8">
    <source>
        <dbReference type="ARBA" id="ARBA00022763"/>
    </source>
</evidence>
<evidence type="ECO:0000256" key="13">
    <source>
        <dbReference type="ARBA" id="ARBA00023242"/>
    </source>
</evidence>
<dbReference type="OrthoDB" id="538811at2759"/>
<dbReference type="GO" id="GO:0006325">
    <property type="term" value="P:chromatin organization"/>
    <property type="evidence" value="ECO:0007669"/>
    <property type="project" value="UniProtKB-KW"/>
</dbReference>
<comment type="subcellular location">
    <subcellularLocation>
        <location evidence="2">Cytoplasm</location>
    </subcellularLocation>
    <subcellularLocation>
        <location evidence="1">Nucleus</location>
    </subcellularLocation>
</comment>
<keyword evidence="14" id="KW-0131">Cell cycle</keyword>
<evidence type="ECO:0000256" key="10">
    <source>
        <dbReference type="ARBA" id="ARBA00022786"/>
    </source>
</evidence>
<evidence type="ECO:0000256" key="12">
    <source>
        <dbReference type="ARBA" id="ARBA00023204"/>
    </source>
</evidence>
<evidence type="ECO:0000256" key="5">
    <source>
        <dbReference type="ARBA" id="ARBA00022618"/>
    </source>
</evidence>
<keyword evidence="12" id="KW-0234">DNA repair</keyword>
<accession>A0A9Q0LXL4</accession>
<evidence type="ECO:0000256" key="1">
    <source>
        <dbReference type="ARBA" id="ARBA00004123"/>
    </source>
</evidence>
<comment type="similarity">
    <text evidence="15">Belongs to the BABAM2 family.</text>
</comment>
<evidence type="ECO:0000256" key="17">
    <source>
        <dbReference type="ARBA" id="ARBA00032630"/>
    </source>
</evidence>
<gene>
    <name evidence="19" type="ORF">M0811_04050</name>
</gene>
<dbReference type="Proteomes" id="UP001149090">
    <property type="component" value="Unassembled WGS sequence"/>
</dbReference>
<dbReference type="AlphaFoldDB" id="A0A9Q0LXL4"/>
<dbReference type="PANTHER" id="PTHR15189:SF7">
    <property type="entry name" value="BRISC AND BRCA1-A COMPLEX MEMBER 2"/>
    <property type="match status" value="1"/>
</dbReference>
<evidence type="ECO:0000256" key="3">
    <source>
        <dbReference type="ARBA" id="ARBA00019438"/>
    </source>
</evidence>
<evidence type="ECO:0000256" key="4">
    <source>
        <dbReference type="ARBA" id="ARBA00022490"/>
    </source>
</evidence>
<proteinExistence type="inferred from homology"/>